<dbReference type="Gene3D" id="3.40.50.620">
    <property type="entry name" value="HUPs"/>
    <property type="match status" value="1"/>
</dbReference>
<sequence>MYYITTAIDYTNGAPHIGHAYEKVLADVIARYRRLNGEDAYYLTGVDQHGQKVQQTAEKEGVNPATFAQRNTRKFLKLWEKLEVNYDGWAETMDDRHKACVQKILQKLHDEGLLYKKAYKGFYSVRQEQFLTDKERGEDGKFGAEWGEVTEIEEENWYFKLSDQVEWMRAFVESNKDFVIPNFRHSEVLNAIERAADNDLCISRPKSRLRWGIELPFDTDYVTYVWFDALINYISFAGYLAEEGSELPNFEDLWPANVHVIGKDILVPSHAIYWPAMLHAMGFADDQMPALLCHGWWNIRGEKMSKSIGNVVDPDALADQFGPETLRYYLVRDIVTGKDSDFDADRLVMLYNTELANDLGNLCNRALNMSKRSLGGLMEVSDFDDEDCQALRKSLNDAKIAYQAAMENYDTAAALQALNSHVSFCNGFAERNKPWELAKDESQRPRLSAVLYHMVESCAHIAVLLSPVTPQACAKIQNQLRLPELADKKISDLNWGLIPAGHEIGKPKPVFPRIQIESE</sequence>
<gene>
    <name evidence="13" type="primary">metG</name>
    <name evidence="13" type="ORF">NT6N_39200</name>
</gene>
<dbReference type="InterPro" id="IPR009080">
    <property type="entry name" value="tRNAsynth_Ia_anticodon-bd"/>
</dbReference>
<dbReference type="PANTHER" id="PTHR43326:SF1">
    <property type="entry name" value="METHIONINE--TRNA LIGASE, MITOCHONDRIAL"/>
    <property type="match status" value="1"/>
</dbReference>
<accession>A0AAT9FS80</accession>
<dbReference type="SUPFAM" id="SSF52374">
    <property type="entry name" value="Nucleotidylyl transferase"/>
    <property type="match status" value="1"/>
</dbReference>
<keyword evidence="7 10" id="KW-0648">Protein biosynthesis</keyword>
<dbReference type="GO" id="GO:0004825">
    <property type="term" value="F:methionine-tRNA ligase activity"/>
    <property type="evidence" value="ECO:0007669"/>
    <property type="project" value="UniProtKB-EC"/>
</dbReference>
<dbReference type="Gene3D" id="1.10.730.10">
    <property type="entry name" value="Isoleucyl-tRNA Synthetase, Domain 1"/>
    <property type="match status" value="1"/>
</dbReference>
<dbReference type="Gene3D" id="2.170.220.10">
    <property type="match status" value="1"/>
</dbReference>
<evidence type="ECO:0000256" key="8">
    <source>
        <dbReference type="ARBA" id="ARBA00023146"/>
    </source>
</evidence>
<dbReference type="CDD" id="cd07957">
    <property type="entry name" value="Anticodon_Ia_Met"/>
    <property type="match status" value="1"/>
</dbReference>
<dbReference type="NCBIfam" id="TIGR00398">
    <property type="entry name" value="metG"/>
    <property type="match status" value="1"/>
</dbReference>
<dbReference type="InterPro" id="IPR014729">
    <property type="entry name" value="Rossmann-like_a/b/a_fold"/>
</dbReference>
<dbReference type="Pfam" id="PF19303">
    <property type="entry name" value="Anticodon_3"/>
    <property type="match status" value="1"/>
</dbReference>
<evidence type="ECO:0000256" key="6">
    <source>
        <dbReference type="ARBA" id="ARBA00022840"/>
    </source>
</evidence>
<dbReference type="InterPro" id="IPR041872">
    <property type="entry name" value="Anticodon_Met"/>
</dbReference>
<dbReference type="Pfam" id="PF09334">
    <property type="entry name" value="tRNA-synt_1g"/>
    <property type="match status" value="2"/>
</dbReference>
<proteinExistence type="inferred from homology"/>
<keyword evidence="5 10" id="KW-0547">Nucleotide-binding</keyword>
<evidence type="ECO:0000259" key="11">
    <source>
        <dbReference type="Pfam" id="PF09334"/>
    </source>
</evidence>
<dbReference type="SUPFAM" id="SSF47323">
    <property type="entry name" value="Anticodon-binding domain of a subclass of class I aminoacyl-tRNA synthetases"/>
    <property type="match status" value="1"/>
</dbReference>
<feature type="domain" description="Methionyl-tRNA synthetase anticodon-binding" evidence="12">
    <location>
        <begin position="389"/>
        <end position="516"/>
    </location>
</feature>
<evidence type="ECO:0000256" key="2">
    <source>
        <dbReference type="ARBA" id="ARBA00012838"/>
    </source>
</evidence>
<dbReference type="KEGG" id="osu:NT6N_39200"/>
<evidence type="ECO:0000256" key="9">
    <source>
        <dbReference type="ARBA" id="ARBA00030904"/>
    </source>
</evidence>
<keyword evidence="6 10" id="KW-0067">ATP-binding</keyword>
<dbReference type="EMBL" id="AP026866">
    <property type="protein sequence ID" value="BDS08880.1"/>
    <property type="molecule type" value="Genomic_DNA"/>
</dbReference>
<evidence type="ECO:0000259" key="12">
    <source>
        <dbReference type="Pfam" id="PF19303"/>
    </source>
</evidence>
<keyword evidence="4 10" id="KW-0436">Ligase</keyword>
<dbReference type="CDD" id="cd00814">
    <property type="entry name" value="MetRS_core"/>
    <property type="match status" value="1"/>
</dbReference>
<organism evidence="13">
    <name type="scientific">Oceaniferula spumae</name>
    <dbReference type="NCBI Taxonomy" id="2979115"/>
    <lineage>
        <taxon>Bacteria</taxon>
        <taxon>Pseudomonadati</taxon>
        <taxon>Verrucomicrobiota</taxon>
        <taxon>Verrucomicrobiia</taxon>
        <taxon>Verrucomicrobiales</taxon>
        <taxon>Verrucomicrobiaceae</taxon>
        <taxon>Oceaniferula</taxon>
    </lineage>
</organism>
<dbReference type="PRINTS" id="PR01041">
    <property type="entry name" value="TRNASYNTHMET"/>
</dbReference>
<dbReference type="InterPro" id="IPR023457">
    <property type="entry name" value="Met-tRNA_synth_2"/>
</dbReference>
<feature type="domain" description="Methionyl/Leucyl tRNA synthetase" evidence="11">
    <location>
        <begin position="2"/>
        <end position="135"/>
    </location>
</feature>
<name>A0AAT9FS80_9BACT</name>
<dbReference type="PANTHER" id="PTHR43326">
    <property type="entry name" value="METHIONYL-TRNA SYNTHETASE"/>
    <property type="match status" value="1"/>
</dbReference>
<dbReference type="EC" id="6.1.1.10" evidence="2"/>
<reference evidence="13" key="1">
    <citation type="submission" date="2024-07" db="EMBL/GenBank/DDBJ databases">
        <title>Complete genome sequence of Verrucomicrobiaceae bacterium NT6N.</title>
        <authorList>
            <person name="Huang C."/>
            <person name="Takami H."/>
            <person name="Hamasaki K."/>
        </authorList>
    </citation>
    <scope>NUCLEOTIDE SEQUENCE</scope>
    <source>
        <strain evidence="13">NT6N</strain>
    </source>
</reference>
<dbReference type="InterPro" id="IPR033911">
    <property type="entry name" value="MetRS_core"/>
</dbReference>
<evidence type="ECO:0000256" key="4">
    <source>
        <dbReference type="ARBA" id="ARBA00022598"/>
    </source>
</evidence>
<dbReference type="GO" id="GO:0006431">
    <property type="term" value="P:methionyl-tRNA aminoacylation"/>
    <property type="evidence" value="ECO:0007669"/>
    <property type="project" value="InterPro"/>
</dbReference>
<evidence type="ECO:0000256" key="10">
    <source>
        <dbReference type="RuleBase" id="RU363039"/>
    </source>
</evidence>
<dbReference type="AlphaFoldDB" id="A0AAT9FS80"/>
<protein>
    <recommendedName>
        <fullName evidence="3">Methionine--tRNA ligase</fullName>
        <ecNumber evidence="2">6.1.1.10</ecNumber>
    </recommendedName>
    <alternativeName>
        <fullName evidence="9">Methionyl-tRNA synthetase</fullName>
    </alternativeName>
</protein>
<dbReference type="InterPro" id="IPR015413">
    <property type="entry name" value="Methionyl/Leucyl_tRNA_Synth"/>
</dbReference>
<comment type="similarity">
    <text evidence="10">Belongs to the class-I aminoacyl-tRNA synthetase family.</text>
</comment>
<dbReference type="InterPro" id="IPR014758">
    <property type="entry name" value="Met-tRNA_synth"/>
</dbReference>
<keyword evidence="8 10" id="KW-0030">Aminoacyl-tRNA synthetase</keyword>
<evidence type="ECO:0000256" key="1">
    <source>
        <dbReference type="ARBA" id="ARBA00003314"/>
    </source>
</evidence>
<evidence type="ECO:0000256" key="3">
    <source>
        <dbReference type="ARBA" id="ARBA00018753"/>
    </source>
</evidence>
<evidence type="ECO:0000256" key="7">
    <source>
        <dbReference type="ARBA" id="ARBA00022917"/>
    </source>
</evidence>
<evidence type="ECO:0000256" key="5">
    <source>
        <dbReference type="ARBA" id="ARBA00022741"/>
    </source>
</evidence>
<feature type="domain" description="Methionyl/Leucyl tRNA synthetase" evidence="11">
    <location>
        <begin position="150"/>
        <end position="366"/>
    </location>
</feature>
<dbReference type="GO" id="GO:0005524">
    <property type="term" value="F:ATP binding"/>
    <property type="evidence" value="ECO:0007669"/>
    <property type="project" value="UniProtKB-KW"/>
</dbReference>
<comment type="function">
    <text evidence="1">Is required not only for elongation of protein synthesis but also for the initiation of all mRNA translation through initiator tRNA(fMet) aminoacylation.</text>
</comment>
<evidence type="ECO:0000313" key="13">
    <source>
        <dbReference type="EMBL" id="BDS08880.1"/>
    </source>
</evidence>